<reference evidence="1 2" key="1">
    <citation type="journal article" date="2022" name="DNA Res.">
        <title>Chromosomal-level genome assembly of the orchid tree Bauhinia variegata (Leguminosae; Cercidoideae) supports the allotetraploid origin hypothesis of Bauhinia.</title>
        <authorList>
            <person name="Zhong Y."/>
            <person name="Chen Y."/>
            <person name="Zheng D."/>
            <person name="Pang J."/>
            <person name="Liu Y."/>
            <person name="Luo S."/>
            <person name="Meng S."/>
            <person name="Qian L."/>
            <person name="Wei D."/>
            <person name="Dai S."/>
            <person name="Zhou R."/>
        </authorList>
    </citation>
    <scope>NUCLEOTIDE SEQUENCE [LARGE SCALE GENOMIC DNA]</scope>
    <source>
        <strain evidence="1">BV-YZ2020</strain>
    </source>
</reference>
<evidence type="ECO:0000313" key="1">
    <source>
        <dbReference type="EMBL" id="KAI4338089.1"/>
    </source>
</evidence>
<evidence type="ECO:0000313" key="2">
    <source>
        <dbReference type="Proteomes" id="UP000828941"/>
    </source>
</evidence>
<dbReference type="Proteomes" id="UP000828941">
    <property type="component" value="Chromosome 6"/>
</dbReference>
<dbReference type="EMBL" id="CM039431">
    <property type="protein sequence ID" value="KAI4338089.1"/>
    <property type="molecule type" value="Genomic_DNA"/>
</dbReference>
<gene>
    <name evidence="1" type="ORF">L6164_016441</name>
</gene>
<sequence length="158" mass="18281">MLAAGEALKANIKVLGKSILPFSEQLKYLASLVAKRFFTKKMKSYTPNFKLAFEHLCVHTGEQDEVQKHLNLDDWHMEPSRMTLYRFGITSSSSVWYELAYCEAKGRIKKGDRIWQIQFGSGFKCNSAVLRAIRTIDPTKEKNPWLNEIDEFPIRFSN</sequence>
<name>A0ACB9NR38_BAUVA</name>
<comment type="caution">
    <text evidence="1">The sequence shown here is derived from an EMBL/GenBank/DDBJ whole genome shotgun (WGS) entry which is preliminary data.</text>
</comment>
<organism evidence="1 2">
    <name type="scientific">Bauhinia variegata</name>
    <name type="common">Purple orchid tree</name>
    <name type="synonym">Phanera variegata</name>
    <dbReference type="NCBI Taxonomy" id="167791"/>
    <lineage>
        <taxon>Eukaryota</taxon>
        <taxon>Viridiplantae</taxon>
        <taxon>Streptophyta</taxon>
        <taxon>Embryophyta</taxon>
        <taxon>Tracheophyta</taxon>
        <taxon>Spermatophyta</taxon>
        <taxon>Magnoliopsida</taxon>
        <taxon>eudicotyledons</taxon>
        <taxon>Gunneridae</taxon>
        <taxon>Pentapetalae</taxon>
        <taxon>rosids</taxon>
        <taxon>fabids</taxon>
        <taxon>Fabales</taxon>
        <taxon>Fabaceae</taxon>
        <taxon>Cercidoideae</taxon>
        <taxon>Cercideae</taxon>
        <taxon>Bauhiniinae</taxon>
        <taxon>Bauhinia</taxon>
    </lineage>
</organism>
<accession>A0ACB9NR38</accession>
<protein>
    <submittedName>
        <fullName evidence="1">Uncharacterized protein</fullName>
    </submittedName>
</protein>
<keyword evidence="2" id="KW-1185">Reference proteome</keyword>
<proteinExistence type="predicted"/>